<comment type="caution">
    <text evidence="2">The sequence shown here is derived from an EMBL/GenBank/DDBJ whole genome shotgun (WGS) entry which is preliminary data.</text>
</comment>
<evidence type="ECO:0000313" key="2">
    <source>
        <dbReference type="EMBL" id="MCP9764143.1"/>
    </source>
</evidence>
<accession>A0AAE3H3D0</accession>
<dbReference type="AlphaFoldDB" id="A0AAE3H3D0"/>
<evidence type="ECO:0000313" key="3">
    <source>
        <dbReference type="Proteomes" id="UP001204144"/>
    </source>
</evidence>
<feature type="domain" description="Transposase DDE" evidence="1">
    <location>
        <begin position="99"/>
        <end position="221"/>
    </location>
</feature>
<evidence type="ECO:0000259" key="1">
    <source>
        <dbReference type="Pfam" id="PF13751"/>
    </source>
</evidence>
<dbReference type="PANTHER" id="PTHR33408">
    <property type="entry name" value="TRANSPOSASE"/>
    <property type="match status" value="1"/>
</dbReference>
<dbReference type="Proteomes" id="UP001204144">
    <property type="component" value="Unassembled WGS sequence"/>
</dbReference>
<dbReference type="InterPro" id="IPR025668">
    <property type="entry name" value="Tnp_DDE_dom"/>
</dbReference>
<organism evidence="2 3">
    <name type="scientific">Lacihabitans soyangensis</name>
    <dbReference type="NCBI Taxonomy" id="869394"/>
    <lineage>
        <taxon>Bacteria</taxon>
        <taxon>Pseudomonadati</taxon>
        <taxon>Bacteroidota</taxon>
        <taxon>Cytophagia</taxon>
        <taxon>Cytophagales</taxon>
        <taxon>Leadbetterellaceae</taxon>
        <taxon>Lacihabitans</taxon>
    </lineage>
</organism>
<gene>
    <name evidence="2" type="ORF">EGI31_14415</name>
</gene>
<keyword evidence="3" id="KW-1185">Reference proteome</keyword>
<protein>
    <submittedName>
        <fullName evidence="2">IS1182 family transposase</fullName>
    </submittedName>
</protein>
<dbReference type="EMBL" id="RJUF01000073">
    <property type="protein sequence ID" value="MCP9764143.1"/>
    <property type="molecule type" value="Genomic_DNA"/>
</dbReference>
<proteinExistence type="predicted"/>
<sequence length="270" mass="31090">QAAVDEQHKLVVATHTLNRNDRNALSRAAQEAKDNIQAEAITVIADKGYHNGRELQTTQDSGIGTIVAMAELVNSNDHGTQPEYIVSKFTYHKETDTYTCPEGQTLATKGTWHQKKRDHNISYNFKKYRTPACTSCPVKNKCTGRQDGRREIERSEYAEAVEKNNENYKNNQPLYRKRQEINEHVFGTIKRQWGYNHTNLRGLEKVNGEMALIMTVYNLKRSLNILTMPKILEKLKNWTPDYERVACFVEKGLILKSYKPSKNFTWHIAA</sequence>
<feature type="non-terminal residue" evidence="2">
    <location>
        <position position="1"/>
    </location>
</feature>
<name>A0AAE3H3D0_9BACT</name>
<dbReference type="Pfam" id="PF13751">
    <property type="entry name" value="DDE_Tnp_1_6"/>
    <property type="match status" value="1"/>
</dbReference>
<dbReference type="RefSeq" id="WP_255037900.1">
    <property type="nucleotide sequence ID" value="NZ_RJUF01000073.1"/>
</dbReference>
<reference evidence="2 3" key="1">
    <citation type="submission" date="2018-11" db="EMBL/GenBank/DDBJ databases">
        <title>Novel bacteria species description.</title>
        <authorList>
            <person name="Han J.-H."/>
        </authorList>
    </citation>
    <scope>NUCLEOTIDE SEQUENCE [LARGE SCALE GENOMIC DNA]</scope>
    <source>
        <strain evidence="2 3">KCTC23259</strain>
    </source>
</reference>